<dbReference type="PANTHER" id="PTHR34137:SF1">
    <property type="entry name" value="EXODEOXYRIBONUCLEASE 7 SMALL SUBUNIT"/>
    <property type="match status" value="1"/>
</dbReference>
<dbReference type="Pfam" id="PF02609">
    <property type="entry name" value="Exonuc_VII_S"/>
    <property type="match status" value="1"/>
</dbReference>
<proteinExistence type="inferred from homology"/>
<comment type="function">
    <text evidence="6">Bidirectionally degrades single-stranded DNA into large acid-insoluble oligonucleotides, which are then degraded further into small acid-soluble oligonucleotides.</text>
</comment>
<comment type="caution">
    <text evidence="7">The sequence shown here is derived from an EMBL/GenBank/DDBJ whole genome shotgun (WGS) entry which is preliminary data.</text>
</comment>
<organism evidence="7 8">
    <name type="scientific">Acidiferrobacter thiooxydans</name>
    <dbReference type="NCBI Taxonomy" id="163359"/>
    <lineage>
        <taxon>Bacteria</taxon>
        <taxon>Pseudomonadati</taxon>
        <taxon>Pseudomonadota</taxon>
        <taxon>Gammaproteobacteria</taxon>
        <taxon>Acidiferrobacterales</taxon>
        <taxon>Acidiferrobacteraceae</taxon>
        <taxon>Acidiferrobacter</taxon>
    </lineage>
</organism>
<dbReference type="EC" id="3.1.11.6" evidence="6"/>
<dbReference type="GO" id="GO:0009318">
    <property type="term" value="C:exodeoxyribonuclease VII complex"/>
    <property type="evidence" value="ECO:0007669"/>
    <property type="project" value="UniProtKB-UniRule"/>
</dbReference>
<dbReference type="NCBIfam" id="TIGR01280">
    <property type="entry name" value="xseB"/>
    <property type="match status" value="1"/>
</dbReference>
<evidence type="ECO:0000256" key="6">
    <source>
        <dbReference type="HAMAP-Rule" id="MF_00337"/>
    </source>
</evidence>
<dbReference type="GO" id="GO:0008855">
    <property type="term" value="F:exodeoxyribonuclease VII activity"/>
    <property type="evidence" value="ECO:0007669"/>
    <property type="project" value="UniProtKB-UniRule"/>
</dbReference>
<name>A0A1C2FXD9_9GAMM</name>
<evidence type="ECO:0000256" key="1">
    <source>
        <dbReference type="ARBA" id="ARBA00009998"/>
    </source>
</evidence>
<evidence type="ECO:0000256" key="5">
    <source>
        <dbReference type="ARBA" id="ARBA00022839"/>
    </source>
</evidence>
<dbReference type="AlphaFoldDB" id="A0A1C2FXD9"/>
<reference evidence="7 8" key="1">
    <citation type="submission" date="2018-02" db="EMBL/GenBank/DDBJ databases">
        <title>Insights into the biology of acidophilic members of the Acidiferrobacteraceae family derived from comparative genomic analyses.</title>
        <authorList>
            <person name="Issotta F."/>
            <person name="Thyssen C."/>
            <person name="Mena C."/>
            <person name="Moya A."/>
            <person name="Bellenberg S."/>
            <person name="Sproer C."/>
            <person name="Covarrubias P.C."/>
            <person name="Sand W."/>
            <person name="Quatrini R."/>
            <person name="Vera M."/>
        </authorList>
    </citation>
    <scope>NUCLEOTIDE SEQUENCE [LARGE SCALE GENOMIC DNA]</scope>
    <source>
        <strain evidence="8">m-1</strain>
    </source>
</reference>
<comment type="similarity">
    <text evidence="1 6">Belongs to the XseB family.</text>
</comment>
<dbReference type="InterPro" id="IPR003761">
    <property type="entry name" value="Exonuc_VII_S"/>
</dbReference>
<sequence>MTENTPLPNFEATLAELEQIVQQMENGQQSLEEALSTFQRGMELSRLCEAGLKNAEQRVERLVSENGSYRVEPFKAGEQDS</sequence>
<dbReference type="EMBL" id="PSYR01000002">
    <property type="protein sequence ID" value="RCN56525.1"/>
    <property type="molecule type" value="Genomic_DNA"/>
</dbReference>
<evidence type="ECO:0000256" key="2">
    <source>
        <dbReference type="ARBA" id="ARBA00022490"/>
    </source>
</evidence>
<comment type="catalytic activity">
    <reaction evidence="6">
        <text>Exonucleolytic cleavage in either 5'- to 3'- or 3'- to 5'-direction to yield nucleoside 5'-phosphates.</text>
        <dbReference type="EC" id="3.1.11.6"/>
    </reaction>
</comment>
<comment type="subcellular location">
    <subcellularLocation>
        <location evidence="6">Cytoplasm</location>
    </subcellularLocation>
</comment>
<dbReference type="Gene3D" id="1.10.287.1040">
    <property type="entry name" value="Exonuclease VII, small subunit"/>
    <property type="match status" value="1"/>
</dbReference>
<protein>
    <recommendedName>
        <fullName evidence="6">Exodeoxyribonuclease 7 small subunit</fullName>
        <ecNumber evidence="6">3.1.11.6</ecNumber>
    </recommendedName>
    <alternativeName>
        <fullName evidence="6">Exodeoxyribonuclease VII small subunit</fullName>
        <shortName evidence="6">Exonuclease VII small subunit</shortName>
    </alternativeName>
</protein>
<dbReference type="GO" id="GO:0006308">
    <property type="term" value="P:DNA catabolic process"/>
    <property type="evidence" value="ECO:0007669"/>
    <property type="project" value="UniProtKB-UniRule"/>
</dbReference>
<keyword evidence="2 6" id="KW-0963">Cytoplasm</keyword>
<dbReference type="HAMAP" id="MF_00337">
    <property type="entry name" value="Exonuc_7_S"/>
    <property type="match status" value="1"/>
</dbReference>
<gene>
    <name evidence="6" type="primary">xseB</name>
    <name evidence="7" type="ORF">C4900_12065</name>
</gene>
<accession>A0A1C2FXD9</accession>
<dbReference type="PANTHER" id="PTHR34137">
    <property type="entry name" value="EXODEOXYRIBONUCLEASE 7 SMALL SUBUNIT"/>
    <property type="match status" value="1"/>
</dbReference>
<dbReference type="SUPFAM" id="SSF116842">
    <property type="entry name" value="XseB-like"/>
    <property type="match status" value="1"/>
</dbReference>
<dbReference type="Proteomes" id="UP000253250">
    <property type="component" value="Unassembled WGS sequence"/>
</dbReference>
<keyword evidence="8" id="KW-1185">Reference proteome</keyword>
<dbReference type="NCBIfam" id="NF002140">
    <property type="entry name" value="PRK00977.1-4"/>
    <property type="match status" value="1"/>
</dbReference>
<keyword evidence="4 6" id="KW-0378">Hydrolase</keyword>
<dbReference type="InterPro" id="IPR037004">
    <property type="entry name" value="Exonuc_VII_ssu_sf"/>
</dbReference>
<dbReference type="RefSeq" id="WP_065972212.1">
    <property type="nucleotide sequence ID" value="NZ_CP080624.1"/>
</dbReference>
<evidence type="ECO:0000256" key="4">
    <source>
        <dbReference type="ARBA" id="ARBA00022801"/>
    </source>
</evidence>
<dbReference type="STRING" id="163359.A9R16_04930"/>
<evidence type="ECO:0000313" key="8">
    <source>
        <dbReference type="Proteomes" id="UP000253250"/>
    </source>
</evidence>
<evidence type="ECO:0000313" key="7">
    <source>
        <dbReference type="EMBL" id="RCN56525.1"/>
    </source>
</evidence>
<dbReference type="OrthoDB" id="9801128at2"/>
<comment type="subunit">
    <text evidence="6">Heterooligomer composed of large and small subunits.</text>
</comment>
<dbReference type="GO" id="GO:0005829">
    <property type="term" value="C:cytosol"/>
    <property type="evidence" value="ECO:0007669"/>
    <property type="project" value="TreeGrafter"/>
</dbReference>
<evidence type="ECO:0000256" key="3">
    <source>
        <dbReference type="ARBA" id="ARBA00022722"/>
    </source>
</evidence>
<keyword evidence="5 6" id="KW-0269">Exonuclease</keyword>
<keyword evidence="3 6" id="KW-0540">Nuclease</keyword>